<keyword evidence="2" id="KW-1185">Reference proteome</keyword>
<gene>
    <name evidence="1" type="ORF">ACRE_040420</name>
</gene>
<dbReference type="Gene3D" id="3.90.1720.10">
    <property type="entry name" value="endopeptidase domain like (from Nostoc punctiforme)"/>
    <property type="match status" value="1"/>
</dbReference>
<dbReference type="Proteomes" id="UP000029964">
    <property type="component" value="Unassembled WGS sequence"/>
</dbReference>
<dbReference type="EMBL" id="JPKY01000036">
    <property type="protein sequence ID" value="KFH45187.1"/>
    <property type="molecule type" value="Genomic_DNA"/>
</dbReference>
<dbReference type="HOGENOM" id="CLU_072658_0_0_1"/>
<evidence type="ECO:0008006" key="3">
    <source>
        <dbReference type="Google" id="ProtNLM"/>
    </source>
</evidence>
<protein>
    <recommendedName>
        <fullName evidence="3">NlpC/P60 domain-containing protein</fullName>
    </recommendedName>
</protein>
<dbReference type="AlphaFoldDB" id="A0A086T755"/>
<evidence type="ECO:0000313" key="1">
    <source>
        <dbReference type="EMBL" id="KFH45187.1"/>
    </source>
</evidence>
<organism evidence="1 2">
    <name type="scientific">Hapsidospora chrysogenum (strain ATCC 11550 / CBS 779.69 / DSM 880 / IAM 14645 / JCM 23072 / IMI 49137)</name>
    <name type="common">Acremonium chrysogenum</name>
    <dbReference type="NCBI Taxonomy" id="857340"/>
    <lineage>
        <taxon>Eukaryota</taxon>
        <taxon>Fungi</taxon>
        <taxon>Dikarya</taxon>
        <taxon>Ascomycota</taxon>
        <taxon>Pezizomycotina</taxon>
        <taxon>Sordariomycetes</taxon>
        <taxon>Hypocreomycetidae</taxon>
        <taxon>Hypocreales</taxon>
        <taxon>Bionectriaceae</taxon>
        <taxon>Hapsidospora</taxon>
    </lineage>
</organism>
<accession>A0A086T755</accession>
<proteinExistence type="predicted"/>
<reference evidence="2" key="1">
    <citation type="journal article" date="2014" name="Genome Announc.">
        <title>Genome sequence and annotation of Acremonium chrysogenum, producer of the beta-lactam antibiotic cephalosporin C.</title>
        <authorList>
            <person name="Terfehr D."/>
            <person name="Dahlmann T.A."/>
            <person name="Specht T."/>
            <person name="Zadra I."/>
            <person name="Kuernsteiner H."/>
            <person name="Kueck U."/>
        </authorList>
    </citation>
    <scope>NUCLEOTIDE SEQUENCE [LARGE SCALE GENOMIC DNA]</scope>
    <source>
        <strain evidence="2">ATCC 11550 / CBS 779.69 / DSM 880 / IAM 14645 / JCM 23072 / IMI 49137</strain>
    </source>
</reference>
<evidence type="ECO:0000313" key="2">
    <source>
        <dbReference type="Proteomes" id="UP000029964"/>
    </source>
</evidence>
<comment type="caution">
    <text evidence="1">The sequence shown here is derived from an EMBL/GenBank/DDBJ whole genome shotgun (WGS) entry which is preliminary data.</text>
</comment>
<name>A0A086T755_HAPC1</name>
<dbReference type="STRING" id="857340.A0A086T755"/>
<sequence length="310" mass="33387">MARRGPSLRLWNGVDDRQGPMGSFSINSPEDRPSFSVCALNNIPLSTLHLINNTILPTLAIQQPPLTMLKALALAAVLPLVTAYPITADDVKCRAGPSTSHDIVTAFAEGHEVELECQIVGENIFGNSIWDKTTDGCYVSDYYVRTGSDGMVVDNCNGNGGGDSEYNGEITRAEIMARAEFWIAQGIPYSMEKTEPDVNGRQYRTDCSGFVSMALHTNSPGYSTVSLPEVATPITYDEIVEGDFVGTLGSGTGGAGGHVVLFKSWTDDSKTAYNTLECKGGDGCVAWTREVDWAVGSFVSAPFRYTRVVD</sequence>
<dbReference type="OrthoDB" id="5358886at2759"/>